<proteinExistence type="predicted"/>
<gene>
    <name evidence="3" type="ORF">HNI00_09335</name>
</gene>
<dbReference type="Pfam" id="PF13646">
    <property type="entry name" value="HEAT_2"/>
    <property type="match status" value="1"/>
</dbReference>
<dbReference type="InterPro" id="IPR016024">
    <property type="entry name" value="ARM-type_fold"/>
</dbReference>
<dbReference type="SUPFAM" id="SSF48371">
    <property type="entry name" value="ARM repeat"/>
    <property type="match status" value="1"/>
</dbReference>
<evidence type="ECO:0000256" key="1">
    <source>
        <dbReference type="ARBA" id="ARBA00022549"/>
    </source>
</evidence>
<keyword evidence="2" id="KW-0605">Phycobilisome</keyword>
<dbReference type="InterPro" id="IPR011989">
    <property type="entry name" value="ARM-like"/>
</dbReference>
<dbReference type="EMBL" id="CP053540">
    <property type="protein sequence ID" value="WOB43338.1"/>
    <property type="molecule type" value="Genomic_DNA"/>
</dbReference>
<dbReference type="GO" id="GO:0030089">
    <property type="term" value="C:phycobilisome"/>
    <property type="evidence" value="ECO:0007669"/>
    <property type="project" value="UniProtKB-KW"/>
</dbReference>
<accession>A0AA96Y7H4</accession>
<sequence length="229" mass="24926">MNLASIKQQFPESASDIEALETLGLATRQPGWINTLDLDKAMTACWLLGKIGDDQDADALADVLAGQRSELWVQAAASLSSIMTQRHLGPLLSILETSFDPAQRESVVYALSFQSDSEITPQVIRVLTDVATHQGEAPSVRAQALEGLGNQLSQELLTLHQEAVNAILTALDDSEAVIRFWACFAAGCLKSKEALSKLQFLAQNDKTFVEGWWTVSQEAEDAIALINRD</sequence>
<name>A0AA96Y7H4_9CYAN</name>
<organism evidence="3">
    <name type="scientific">Thermoleptolyngbya oregonensis NK1-22</name>
    <dbReference type="NCBI Taxonomy" id="2547457"/>
    <lineage>
        <taxon>Bacteria</taxon>
        <taxon>Bacillati</taxon>
        <taxon>Cyanobacteriota</taxon>
        <taxon>Cyanophyceae</taxon>
        <taxon>Oculatellales</taxon>
        <taxon>Oculatellaceae</taxon>
        <taxon>Thermoleptolyngbya</taxon>
    </lineage>
</organism>
<reference evidence="3" key="1">
    <citation type="submission" date="2020-05" db="EMBL/GenBank/DDBJ databases">
        <authorList>
            <person name="Zhu T."/>
            <person name="Keshari N."/>
            <person name="Lu X."/>
        </authorList>
    </citation>
    <scope>NUCLEOTIDE SEQUENCE</scope>
    <source>
        <strain evidence="3">NK1-22</strain>
    </source>
</reference>
<keyword evidence="1" id="KW-0042">Antenna complex</keyword>
<dbReference type="KEGG" id="tog:HNI00_09335"/>
<dbReference type="Gene3D" id="1.25.10.10">
    <property type="entry name" value="Leucine-rich Repeat Variant"/>
    <property type="match status" value="1"/>
</dbReference>
<evidence type="ECO:0000256" key="2">
    <source>
        <dbReference type="ARBA" id="ARBA00022738"/>
    </source>
</evidence>
<evidence type="ECO:0000313" key="3">
    <source>
        <dbReference type="EMBL" id="WOB43338.1"/>
    </source>
</evidence>
<dbReference type="AlphaFoldDB" id="A0AA96Y7H4"/>
<evidence type="ECO:0008006" key="4">
    <source>
        <dbReference type="Google" id="ProtNLM"/>
    </source>
</evidence>
<dbReference type="RefSeq" id="WP_316792712.1">
    <property type="nucleotide sequence ID" value="NZ_CP053540.1"/>
</dbReference>
<protein>
    <recommendedName>
        <fullName evidence="4">HEAT repeat domain-containing protein</fullName>
    </recommendedName>
</protein>